<organism evidence="1 2">
    <name type="scientific">Armillaria borealis</name>
    <dbReference type="NCBI Taxonomy" id="47425"/>
    <lineage>
        <taxon>Eukaryota</taxon>
        <taxon>Fungi</taxon>
        <taxon>Dikarya</taxon>
        <taxon>Basidiomycota</taxon>
        <taxon>Agaricomycotina</taxon>
        <taxon>Agaricomycetes</taxon>
        <taxon>Agaricomycetidae</taxon>
        <taxon>Agaricales</taxon>
        <taxon>Marasmiineae</taxon>
        <taxon>Physalacriaceae</taxon>
        <taxon>Armillaria</taxon>
    </lineage>
</organism>
<evidence type="ECO:0000313" key="1">
    <source>
        <dbReference type="EMBL" id="KAK0439145.1"/>
    </source>
</evidence>
<protein>
    <submittedName>
        <fullName evidence="1">Uncharacterized protein</fullName>
    </submittedName>
</protein>
<evidence type="ECO:0000313" key="2">
    <source>
        <dbReference type="Proteomes" id="UP001175226"/>
    </source>
</evidence>
<accession>A0AA39MMR4</accession>
<comment type="caution">
    <text evidence="1">The sequence shown here is derived from an EMBL/GenBank/DDBJ whole genome shotgun (WGS) entry which is preliminary data.</text>
</comment>
<dbReference type="Proteomes" id="UP001175226">
    <property type="component" value="Unassembled WGS sequence"/>
</dbReference>
<sequence length="405" mass="46278">MITRKVSYLGLGIPQDVSCVFYWNVKKPSVMSPEAVAPLFNLAVIAPSSGSSDNAIKTVQRAYYTVFGRDVPAMDRDNHVVLWTQVCSSPGVPDSIVQELRQILPSLPDLTWKNAAPMVGLDPSRGEEQLSRKRMQILYIPDKFVDEIMDIARWRNFWSKRRQYVQLGSFAVKMVLNKIGFGYEKVQSESSFNLEVKIVHNAALLMFESELWHDQTQVLAQAIAEVTCLAASNSRLGYSFPIHIVITDLYQTTFYTYYPSAKKIYLRRRFHVEDFGEERDVGGDPWEVRESLLLVMTPVLARDLFCLLMEGYHDYVQAKISLCPDTERKGCERALELIDEARTLMWNRNGTQEEGESGLKKLSTSTLVLPWGHKVFTEEEMRTQDEEIHRMLDNQKKEAAASMGL</sequence>
<reference evidence="1" key="1">
    <citation type="submission" date="2023-06" db="EMBL/GenBank/DDBJ databases">
        <authorList>
            <consortium name="Lawrence Berkeley National Laboratory"/>
            <person name="Ahrendt S."/>
            <person name="Sahu N."/>
            <person name="Indic B."/>
            <person name="Wong-Bajracharya J."/>
            <person name="Merenyi Z."/>
            <person name="Ke H.-M."/>
            <person name="Monk M."/>
            <person name="Kocsube S."/>
            <person name="Drula E."/>
            <person name="Lipzen A."/>
            <person name="Balint B."/>
            <person name="Henrissat B."/>
            <person name="Andreopoulos B."/>
            <person name="Martin F.M."/>
            <person name="Harder C.B."/>
            <person name="Rigling D."/>
            <person name="Ford K.L."/>
            <person name="Foster G.D."/>
            <person name="Pangilinan J."/>
            <person name="Papanicolaou A."/>
            <person name="Barry K."/>
            <person name="LaButti K."/>
            <person name="Viragh M."/>
            <person name="Koriabine M."/>
            <person name="Yan M."/>
            <person name="Riley R."/>
            <person name="Champramary S."/>
            <person name="Plett K.L."/>
            <person name="Tsai I.J."/>
            <person name="Slot J."/>
            <person name="Sipos G."/>
            <person name="Plett J."/>
            <person name="Nagy L.G."/>
            <person name="Grigoriev I.V."/>
        </authorList>
    </citation>
    <scope>NUCLEOTIDE SEQUENCE</scope>
    <source>
        <strain evidence="1">FPL87.14</strain>
    </source>
</reference>
<name>A0AA39MMR4_9AGAR</name>
<keyword evidence="2" id="KW-1185">Reference proteome</keyword>
<gene>
    <name evidence="1" type="ORF">EV421DRAFT_1821499</name>
</gene>
<dbReference type="AlphaFoldDB" id="A0AA39MMR4"/>
<proteinExistence type="predicted"/>
<dbReference type="EMBL" id="JAUEPT010000039">
    <property type="protein sequence ID" value="KAK0439145.1"/>
    <property type="molecule type" value="Genomic_DNA"/>
</dbReference>